<proteinExistence type="predicted"/>
<sequence length="606" mass="68849">MLLMIKAIACSFMDVRAMFLSRQYTIIASPFGVVIGVWAPAGPTQGCNWSQGLHHSPHPFFYFGGSNPTPRGRTGVTIPKEFPDYFLGVTTCAKQGNGVATTPQIWFQIFGVTDAICGGHKPSPSLIKCFKFYLEFGIMVRSLEYGVFGFDTAIYEGWLFFLRSSRPPRLSEMEQGDQCNSMILNELTSVLTGALICIMMRGVVLGLNPSKIVEFIIQIQILQAKARQSYAKLDISEQNTISFVFSRKKLYRIFIQEVLGKVGMGILPLWLIIYLNRAENLVGAREVQFPVHFFLFGTIHSSVVIEGLAFLPSFLSYNYNFCYQLIERTCLSIYLAHHFVCSRSIMLITSTYIVCEKIGKITPNTDPLTCKPAFVGRLVWKGLYPMPAPFLIKVSILFTTLYADQDSRFIVSDTDGQNTLIFLLDKRVWRVAQREYRVCLLAIPQCFIHSRVLGRPNIWFKNQKYKTKKRAFFKACTTDLCFWKQLLGKLGKLFSSKTGCFQQNSGKSPEIDFPAQEKKCTLWYTIPAKIILSQENKKISGVACAMVQGRYQLIDVNLAQSNANFEQHLGQSDLLFWFKCLHQKNSNRKLTKSRKAEKRTKKEEGS</sequence>
<keyword evidence="1" id="KW-1133">Transmembrane helix</keyword>
<feature type="transmembrane region" description="Helical" evidence="1">
    <location>
        <begin position="253"/>
        <end position="273"/>
    </location>
</feature>
<name>A0A0L6UHU5_9BASI</name>
<dbReference type="EMBL" id="LAVV01011151">
    <property type="protein sequence ID" value="KNZ48129.1"/>
    <property type="molecule type" value="Genomic_DNA"/>
</dbReference>
<evidence type="ECO:0000313" key="3">
    <source>
        <dbReference type="Proteomes" id="UP000037035"/>
    </source>
</evidence>
<accession>A0A0L6UHU5</accession>
<dbReference type="VEuPathDB" id="FungiDB:VP01_588g5"/>
<dbReference type="AlphaFoldDB" id="A0A0L6UHU5"/>
<protein>
    <submittedName>
        <fullName evidence="2">Putative signal peptide protein</fullName>
    </submittedName>
</protein>
<dbReference type="Proteomes" id="UP000037035">
    <property type="component" value="Unassembled WGS sequence"/>
</dbReference>
<feature type="transmembrane region" description="Helical" evidence="1">
    <location>
        <begin position="293"/>
        <end position="319"/>
    </location>
</feature>
<evidence type="ECO:0000256" key="1">
    <source>
        <dbReference type="SAM" id="Phobius"/>
    </source>
</evidence>
<evidence type="ECO:0000313" key="2">
    <source>
        <dbReference type="EMBL" id="KNZ48129.1"/>
    </source>
</evidence>
<reference evidence="2 3" key="1">
    <citation type="submission" date="2015-08" db="EMBL/GenBank/DDBJ databases">
        <title>Next Generation Sequencing and Analysis of the Genome of Puccinia sorghi L Schw, the Causal Agent of Maize Common Rust.</title>
        <authorList>
            <person name="Rochi L."/>
            <person name="Burguener G."/>
            <person name="Darino M."/>
            <person name="Turjanski A."/>
            <person name="Kreff E."/>
            <person name="Dieguez M.J."/>
            <person name="Sacco F."/>
        </authorList>
    </citation>
    <scope>NUCLEOTIDE SEQUENCE [LARGE SCALE GENOMIC DNA]</scope>
    <source>
        <strain evidence="2 3">RO10H11247</strain>
    </source>
</reference>
<organism evidence="2 3">
    <name type="scientific">Puccinia sorghi</name>
    <dbReference type="NCBI Taxonomy" id="27349"/>
    <lineage>
        <taxon>Eukaryota</taxon>
        <taxon>Fungi</taxon>
        <taxon>Dikarya</taxon>
        <taxon>Basidiomycota</taxon>
        <taxon>Pucciniomycotina</taxon>
        <taxon>Pucciniomycetes</taxon>
        <taxon>Pucciniales</taxon>
        <taxon>Pucciniaceae</taxon>
        <taxon>Puccinia</taxon>
    </lineage>
</organism>
<keyword evidence="1" id="KW-0812">Transmembrane</keyword>
<feature type="transmembrane region" description="Helical" evidence="1">
    <location>
        <begin position="187"/>
        <end position="207"/>
    </location>
</feature>
<comment type="caution">
    <text evidence="2">The sequence shown here is derived from an EMBL/GenBank/DDBJ whole genome shotgun (WGS) entry which is preliminary data.</text>
</comment>
<keyword evidence="1" id="KW-0472">Membrane</keyword>
<keyword evidence="3" id="KW-1185">Reference proteome</keyword>
<gene>
    <name evidence="2" type="ORF">VP01_588g5</name>
</gene>